<reference evidence="9" key="2">
    <citation type="submission" date="2025-09" db="UniProtKB">
        <authorList>
            <consortium name="Ensembl"/>
        </authorList>
    </citation>
    <scope>IDENTIFICATION</scope>
</reference>
<keyword evidence="2" id="KW-0963">Cytoplasm</keyword>
<evidence type="ECO:0000256" key="5">
    <source>
        <dbReference type="ARBA" id="ARBA00023787"/>
    </source>
</evidence>
<evidence type="ECO:0000313" key="9">
    <source>
        <dbReference type="Ensembl" id="ENSAPOP00000003960.1"/>
    </source>
</evidence>
<dbReference type="STRING" id="80966.ENSAPOP00000003960"/>
<evidence type="ECO:0000256" key="3">
    <source>
        <dbReference type="ARBA" id="ARBA00022862"/>
    </source>
</evidence>
<evidence type="ECO:0000256" key="6">
    <source>
        <dbReference type="ARBA" id="ARBA00023849"/>
    </source>
</evidence>
<sequence>MSDSLQCFEEVSRKLVVLSLDGFFLTLWVKDNVGTEVHNVKPFFKGEIFLEEKRQLYEKCEEKMGLLEFLCVGVWMNGLRVFKNGFSGNVLGEGFVLGGVFVIRRGEQGILLEHREIEFGHKVNTQEVI</sequence>
<accession>A0A3Q1F9U9</accession>
<dbReference type="GeneTree" id="ENSGT00940000165336"/>
<evidence type="ECO:0000256" key="8">
    <source>
        <dbReference type="ARBA" id="ARBA00032129"/>
    </source>
</evidence>
<evidence type="ECO:0000256" key="4">
    <source>
        <dbReference type="ARBA" id="ARBA00023284"/>
    </source>
</evidence>
<dbReference type="GO" id="GO:0005737">
    <property type="term" value="C:cytoplasm"/>
    <property type="evidence" value="ECO:0007669"/>
    <property type="project" value="UniProtKB-SubCell"/>
</dbReference>
<keyword evidence="10" id="KW-1185">Reference proteome</keyword>
<dbReference type="Pfam" id="PF13911">
    <property type="entry name" value="AhpC-TSA_2"/>
    <property type="match status" value="1"/>
</dbReference>
<comment type="subcellular location">
    <subcellularLocation>
        <location evidence="1">Cytoplasm</location>
    </subcellularLocation>
</comment>
<evidence type="ECO:0000256" key="7">
    <source>
        <dbReference type="ARBA" id="ARBA00032058"/>
    </source>
</evidence>
<dbReference type="Proteomes" id="UP000257200">
    <property type="component" value="Unplaced"/>
</dbReference>
<evidence type="ECO:0000313" key="10">
    <source>
        <dbReference type="Proteomes" id="UP000257200"/>
    </source>
</evidence>
<dbReference type="AlphaFoldDB" id="A0A3Q1F9U9"/>
<protein>
    <recommendedName>
        <fullName evidence="6">Peroxiredoxin-like 2A</fullName>
    </recommendedName>
    <alternativeName>
        <fullName evidence="8">Peroxiredoxin-like 2 activated in M-CSF stimulated monocytes</fullName>
    </alternativeName>
    <alternativeName>
        <fullName evidence="7">Redox-regulatory protein FAM213A</fullName>
    </alternativeName>
</protein>
<dbReference type="InParanoid" id="A0A3Q1F9U9"/>
<comment type="similarity">
    <text evidence="5">Belongs to the peroxiredoxin-like PRXL2 family. PRXL2A subfamily.</text>
</comment>
<dbReference type="PANTHER" id="PTHR28630">
    <property type="match status" value="1"/>
</dbReference>
<dbReference type="GO" id="GO:0016209">
    <property type="term" value="F:antioxidant activity"/>
    <property type="evidence" value="ECO:0007669"/>
    <property type="project" value="UniProtKB-KW"/>
</dbReference>
<keyword evidence="4" id="KW-0676">Redox-active center</keyword>
<dbReference type="PANTHER" id="PTHR28630:SF31">
    <property type="entry name" value="PEROXIREDOXIN-LIKE 2A"/>
    <property type="match status" value="1"/>
</dbReference>
<organism evidence="9 10">
    <name type="scientific">Acanthochromis polyacanthus</name>
    <name type="common">spiny chromis</name>
    <dbReference type="NCBI Taxonomy" id="80966"/>
    <lineage>
        <taxon>Eukaryota</taxon>
        <taxon>Metazoa</taxon>
        <taxon>Chordata</taxon>
        <taxon>Craniata</taxon>
        <taxon>Vertebrata</taxon>
        <taxon>Euteleostomi</taxon>
        <taxon>Actinopterygii</taxon>
        <taxon>Neopterygii</taxon>
        <taxon>Teleostei</taxon>
        <taxon>Neoteleostei</taxon>
        <taxon>Acanthomorphata</taxon>
        <taxon>Ovalentaria</taxon>
        <taxon>Pomacentridae</taxon>
        <taxon>Acanthochromis</taxon>
    </lineage>
</organism>
<keyword evidence="3" id="KW-0049">Antioxidant</keyword>
<dbReference type="InterPro" id="IPR032801">
    <property type="entry name" value="PXL2A/B/C"/>
</dbReference>
<name>A0A3Q1F9U9_9TELE</name>
<dbReference type="Ensembl" id="ENSAPOT00000010864.1">
    <property type="protein sequence ID" value="ENSAPOP00000003960.1"/>
    <property type="gene ID" value="ENSAPOG00000005517.1"/>
</dbReference>
<evidence type="ECO:0000256" key="2">
    <source>
        <dbReference type="ARBA" id="ARBA00022490"/>
    </source>
</evidence>
<reference evidence="9" key="1">
    <citation type="submission" date="2025-08" db="UniProtKB">
        <authorList>
            <consortium name="Ensembl"/>
        </authorList>
    </citation>
    <scope>IDENTIFICATION</scope>
</reference>
<proteinExistence type="inferred from homology"/>
<evidence type="ECO:0000256" key="1">
    <source>
        <dbReference type="ARBA" id="ARBA00004496"/>
    </source>
</evidence>